<organism evidence="1 2">
    <name type="scientific">Vigna unguiculata</name>
    <name type="common">Cowpea</name>
    <dbReference type="NCBI Taxonomy" id="3917"/>
    <lineage>
        <taxon>Eukaryota</taxon>
        <taxon>Viridiplantae</taxon>
        <taxon>Streptophyta</taxon>
        <taxon>Embryophyta</taxon>
        <taxon>Tracheophyta</taxon>
        <taxon>Spermatophyta</taxon>
        <taxon>Magnoliopsida</taxon>
        <taxon>eudicotyledons</taxon>
        <taxon>Gunneridae</taxon>
        <taxon>Pentapetalae</taxon>
        <taxon>rosids</taxon>
        <taxon>fabids</taxon>
        <taxon>Fabales</taxon>
        <taxon>Fabaceae</taxon>
        <taxon>Papilionoideae</taxon>
        <taxon>50 kb inversion clade</taxon>
        <taxon>NPAAA clade</taxon>
        <taxon>indigoferoid/millettioid clade</taxon>
        <taxon>Phaseoleae</taxon>
        <taxon>Vigna</taxon>
    </lineage>
</organism>
<gene>
    <name evidence="1" type="ORF">DEO72_LG7g1689</name>
</gene>
<protein>
    <submittedName>
        <fullName evidence="1">Uncharacterized protein</fullName>
    </submittedName>
</protein>
<keyword evidence="2" id="KW-1185">Reference proteome</keyword>
<dbReference type="EMBL" id="CP039351">
    <property type="protein sequence ID" value="QCE00399.1"/>
    <property type="molecule type" value="Genomic_DNA"/>
</dbReference>
<reference evidence="1 2" key="1">
    <citation type="submission" date="2019-04" db="EMBL/GenBank/DDBJ databases">
        <title>An improved genome assembly and genetic linkage map for asparagus bean, Vigna unguiculata ssp. sesquipedialis.</title>
        <authorList>
            <person name="Xia Q."/>
            <person name="Zhang R."/>
            <person name="Dong Y."/>
        </authorList>
    </citation>
    <scope>NUCLEOTIDE SEQUENCE [LARGE SCALE GENOMIC DNA]</scope>
    <source>
        <tissue evidence="1">Leaf</tissue>
    </source>
</reference>
<evidence type="ECO:0000313" key="1">
    <source>
        <dbReference type="EMBL" id="QCE00399.1"/>
    </source>
</evidence>
<dbReference type="AlphaFoldDB" id="A0A4D6MJM2"/>
<sequence>MGPSLLNIGGKIIFPCTLTTSIINATNKSESRIWPPRTNPDLHIFQTVEGLPSLIMPHMLHRIMSSRMDHCKGLGLHQTVTKEEIKIAFKKLLFQFYLEKQPLKTYNMCTEIASCMFRNLGPSGHPSKLLVIATPTSNSKINCATTLYLVMKYKPTKSQPMI</sequence>
<dbReference type="Proteomes" id="UP000501690">
    <property type="component" value="Linkage Group LG7"/>
</dbReference>
<proteinExistence type="predicted"/>
<dbReference type="InterPro" id="IPR036869">
    <property type="entry name" value="J_dom_sf"/>
</dbReference>
<accession>A0A4D6MJM2</accession>
<evidence type="ECO:0000313" key="2">
    <source>
        <dbReference type="Proteomes" id="UP000501690"/>
    </source>
</evidence>
<name>A0A4D6MJM2_VIGUN</name>
<dbReference type="SUPFAM" id="SSF46565">
    <property type="entry name" value="Chaperone J-domain"/>
    <property type="match status" value="1"/>
</dbReference>